<gene>
    <name evidence="2" type="ORF">PF005_g446</name>
</gene>
<evidence type="ECO:0000313" key="2">
    <source>
        <dbReference type="EMBL" id="KAE9237982.1"/>
    </source>
</evidence>
<comment type="caution">
    <text evidence="2">The sequence shown here is derived from an EMBL/GenBank/DDBJ whole genome shotgun (WGS) entry which is preliminary data.</text>
</comment>
<evidence type="ECO:0000313" key="3">
    <source>
        <dbReference type="Proteomes" id="UP000433483"/>
    </source>
</evidence>
<dbReference type="OrthoDB" id="89881at2759"/>
<proteinExistence type="predicted"/>
<evidence type="ECO:0000256" key="1">
    <source>
        <dbReference type="SAM" id="MobiDB-lite"/>
    </source>
</evidence>
<feature type="compositionally biased region" description="Basic residues" evidence="1">
    <location>
        <begin position="504"/>
        <end position="537"/>
    </location>
</feature>
<dbReference type="Proteomes" id="UP000433483">
    <property type="component" value="Unassembled WGS sequence"/>
</dbReference>
<dbReference type="AlphaFoldDB" id="A0A6A3ZMK2"/>
<feature type="compositionally biased region" description="Basic and acidic residues" evidence="1">
    <location>
        <begin position="245"/>
        <end position="263"/>
    </location>
</feature>
<protein>
    <submittedName>
        <fullName evidence="2">Uncharacterized protein</fullName>
    </submittedName>
</protein>
<keyword evidence="3" id="KW-1185">Reference proteome</keyword>
<dbReference type="EMBL" id="QXGB01000008">
    <property type="protein sequence ID" value="KAE9237982.1"/>
    <property type="molecule type" value="Genomic_DNA"/>
</dbReference>
<organism evidence="2 3">
    <name type="scientific">Phytophthora fragariae</name>
    <dbReference type="NCBI Taxonomy" id="53985"/>
    <lineage>
        <taxon>Eukaryota</taxon>
        <taxon>Sar</taxon>
        <taxon>Stramenopiles</taxon>
        <taxon>Oomycota</taxon>
        <taxon>Peronosporomycetes</taxon>
        <taxon>Peronosporales</taxon>
        <taxon>Peronosporaceae</taxon>
        <taxon>Phytophthora</taxon>
    </lineage>
</organism>
<feature type="region of interest" description="Disordered" evidence="1">
    <location>
        <begin position="245"/>
        <end position="265"/>
    </location>
</feature>
<sequence>MATKPTELIRAKSVLNGYFSIGRARRNSWSSRATSVADSSCAGWLGRRLLRTGRPRGRPLINSLPLLNAHPARPSSPRDASAALLASLPPTDDFDFDPGLVEPFLLLDEDGVPLGSRGALSPAPARALDEDESPSDLVDLYAILAEPDDDSEDVVVDQGSPAVPPALPAPVSTVPWVVASSNVDEPARLLQRLRLEPSSSRPRGPTLRSTSARLRSRRLDVETRVAAPAAPARSMETQMAVYHDEPLPRHPDRHPGNNHRNYDDSSAPWDPELEYGFAYFMDRHGDPPNRSYLVKWDTNPLQLSWVWEEQLAGYPELKDHVRPDTFYRYADEHFAGAGASATGRCIMEALHVACYHLDIPSLITDEHWERFEKQHKREMTYGVKREDMAEFLKFLERDCVPLDYNELYKSRKIDSLNSLAGLIAFVRRETLDRGCYLVCAGQHRLDHCFVLVVWLHRGPLMAYDVWEEFEDPPCGMERLTNIKWINTVKAIYRIKEGPKPAPPRGKRLTKTEKKRARKAAVKSAKNAKKRAKKRSHG</sequence>
<reference evidence="2 3" key="1">
    <citation type="submission" date="2018-08" db="EMBL/GenBank/DDBJ databases">
        <title>Genomic investigation of the strawberry pathogen Phytophthora fragariae indicates pathogenicity is determined by transcriptional variation in three key races.</title>
        <authorList>
            <person name="Adams T.M."/>
            <person name="Armitage A.D."/>
            <person name="Sobczyk M.K."/>
            <person name="Bates H.J."/>
            <person name="Dunwell J.M."/>
            <person name="Nellist C.F."/>
            <person name="Harrison R.J."/>
        </authorList>
    </citation>
    <scope>NUCLEOTIDE SEQUENCE [LARGE SCALE GENOMIC DNA]</scope>
    <source>
        <strain evidence="2 3">NOV-27</strain>
    </source>
</reference>
<feature type="compositionally biased region" description="Low complexity" evidence="1">
    <location>
        <begin position="191"/>
        <end position="213"/>
    </location>
</feature>
<name>A0A6A3ZMK2_9STRA</name>
<feature type="region of interest" description="Disordered" evidence="1">
    <location>
        <begin position="191"/>
        <end position="217"/>
    </location>
</feature>
<feature type="region of interest" description="Disordered" evidence="1">
    <location>
        <begin position="496"/>
        <end position="537"/>
    </location>
</feature>
<accession>A0A6A3ZMK2</accession>